<dbReference type="PANTHER" id="PTHR43146:SF1">
    <property type="entry name" value="CANCER-RELATED NUCLEOSIDE-TRIPHOSPHATASE"/>
    <property type="match status" value="1"/>
</dbReference>
<evidence type="ECO:0000256" key="3">
    <source>
        <dbReference type="ARBA" id="ARBA00022840"/>
    </source>
</evidence>
<evidence type="ECO:0000256" key="4">
    <source>
        <dbReference type="SAM" id="MobiDB-lite"/>
    </source>
</evidence>
<accession>M0LQ08</accession>
<comment type="caution">
    <text evidence="5">The sequence shown here is derived from an EMBL/GenBank/DDBJ whole genome shotgun (WGS) entry which is preliminary data.</text>
</comment>
<organism evidence="5 6">
    <name type="scientific">Halobiforma nitratireducens JCM 10879</name>
    <dbReference type="NCBI Taxonomy" id="1227454"/>
    <lineage>
        <taxon>Archaea</taxon>
        <taxon>Methanobacteriati</taxon>
        <taxon>Methanobacteriota</taxon>
        <taxon>Stenosarchaea group</taxon>
        <taxon>Halobacteria</taxon>
        <taxon>Halobacteriales</taxon>
        <taxon>Natrialbaceae</taxon>
        <taxon>Halobiforma</taxon>
    </lineage>
</organism>
<evidence type="ECO:0000256" key="2">
    <source>
        <dbReference type="ARBA" id="ARBA00022801"/>
    </source>
</evidence>
<keyword evidence="5" id="KW-0808">Transferase</keyword>
<evidence type="ECO:0000256" key="1">
    <source>
        <dbReference type="ARBA" id="ARBA00022741"/>
    </source>
</evidence>
<dbReference type="GO" id="GO:0005524">
    <property type="term" value="F:ATP binding"/>
    <property type="evidence" value="ECO:0007669"/>
    <property type="project" value="UniProtKB-KW"/>
</dbReference>
<keyword evidence="6" id="KW-1185">Reference proteome</keyword>
<dbReference type="Pfam" id="PF03266">
    <property type="entry name" value="NTPase_1"/>
    <property type="match status" value="1"/>
</dbReference>
<dbReference type="STRING" id="1227454.C446_12062"/>
<feature type="compositionally biased region" description="Low complexity" evidence="4">
    <location>
        <begin position="1"/>
        <end position="19"/>
    </location>
</feature>
<reference evidence="5 6" key="1">
    <citation type="journal article" date="2014" name="PLoS Genet.">
        <title>Phylogenetically driven sequencing of extremely halophilic archaea reveals strategies for static and dynamic osmo-response.</title>
        <authorList>
            <person name="Becker E.A."/>
            <person name="Seitzer P.M."/>
            <person name="Tritt A."/>
            <person name="Larsen D."/>
            <person name="Krusor M."/>
            <person name="Yao A.I."/>
            <person name="Wu D."/>
            <person name="Madern D."/>
            <person name="Eisen J.A."/>
            <person name="Darling A.E."/>
            <person name="Facciotti M.T."/>
        </authorList>
    </citation>
    <scope>NUCLEOTIDE SEQUENCE [LARGE SCALE GENOMIC DNA]</scope>
    <source>
        <strain evidence="5 6">JCM 10879</strain>
    </source>
</reference>
<protein>
    <submittedName>
        <fullName evidence="5">Nucleotide kinase related protein</fullName>
    </submittedName>
</protein>
<gene>
    <name evidence="5" type="ORF">C446_12062</name>
</gene>
<dbReference type="PANTHER" id="PTHR43146">
    <property type="entry name" value="CANCER-RELATED NUCLEOSIDE-TRIPHOSPHATASE"/>
    <property type="match status" value="1"/>
</dbReference>
<keyword evidence="5" id="KW-0418">Kinase</keyword>
<keyword evidence="1" id="KW-0547">Nucleotide-binding</keyword>
<evidence type="ECO:0000313" key="6">
    <source>
        <dbReference type="Proteomes" id="UP000011607"/>
    </source>
</evidence>
<dbReference type="GO" id="GO:0016301">
    <property type="term" value="F:kinase activity"/>
    <property type="evidence" value="ECO:0007669"/>
    <property type="project" value="UniProtKB-KW"/>
</dbReference>
<dbReference type="Gene3D" id="3.40.50.300">
    <property type="entry name" value="P-loop containing nucleotide triphosphate hydrolases"/>
    <property type="match status" value="1"/>
</dbReference>
<dbReference type="Proteomes" id="UP000011607">
    <property type="component" value="Unassembled WGS sequence"/>
</dbReference>
<name>M0LQ08_9EURY</name>
<sequence length="186" mass="19813">MSPPVATTVPATALVTGPPRSGKSTVLERTVDRLRADGWEVGGITAPEIRDDGDRVGFEIDAVGREGRATMAHVEYDGDPRVGKYGVDVDAIDRLTGVLESSIDDPAIDCVVIDEIAPMQLESERFRTATTRALDAPKPTLAAVADGSSGTLGAVKSRSDVAAFTVAPETRDELPDRLVERVREWA</sequence>
<dbReference type="AlphaFoldDB" id="M0LQ08"/>
<dbReference type="GO" id="GO:0017111">
    <property type="term" value="F:ribonucleoside triphosphate phosphatase activity"/>
    <property type="evidence" value="ECO:0007669"/>
    <property type="project" value="InterPro"/>
</dbReference>
<dbReference type="eggNOG" id="arCOG01034">
    <property type="taxonomic scope" value="Archaea"/>
</dbReference>
<keyword evidence="2" id="KW-0378">Hydrolase</keyword>
<keyword evidence="3" id="KW-0067">ATP-binding</keyword>
<dbReference type="InterPro" id="IPR004948">
    <property type="entry name" value="Nuc-triphosphatase_THEP1"/>
</dbReference>
<evidence type="ECO:0000313" key="5">
    <source>
        <dbReference type="EMBL" id="EMA35657.1"/>
    </source>
</evidence>
<proteinExistence type="predicted"/>
<dbReference type="EMBL" id="AOMA01000120">
    <property type="protein sequence ID" value="EMA35657.1"/>
    <property type="molecule type" value="Genomic_DNA"/>
</dbReference>
<feature type="region of interest" description="Disordered" evidence="4">
    <location>
        <begin position="1"/>
        <end position="24"/>
    </location>
</feature>
<dbReference type="SUPFAM" id="SSF52540">
    <property type="entry name" value="P-loop containing nucleoside triphosphate hydrolases"/>
    <property type="match status" value="1"/>
</dbReference>
<dbReference type="InterPro" id="IPR027417">
    <property type="entry name" value="P-loop_NTPase"/>
</dbReference>